<evidence type="ECO:0000256" key="1">
    <source>
        <dbReference type="ARBA" id="ARBA00004651"/>
    </source>
</evidence>
<comment type="caution">
    <text evidence="10">The sequence shown here is derived from an EMBL/GenBank/DDBJ whole genome shotgun (WGS) entry which is preliminary data.</text>
</comment>
<dbReference type="InterPro" id="IPR004488">
    <property type="entry name" value="Mg/Co-transport_prot_CorA"/>
</dbReference>
<accession>A0A165LGS9</accession>
<dbReference type="EMBL" id="LVWG01000032">
    <property type="protein sequence ID" value="KZK74020.1"/>
    <property type="molecule type" value="Genomic_DNA"/>
</dbReference>
<keyword evidence="8" id="KW-0406">Ion transport</keyword>
<evidence type="ECO:0000256" key="7">
    <source>
        <dbReference type="ARBA" id="ARBA00023136"/>
    </source>
</evidence>
<dbReference type="GO" id="GO:0015087">
    <property type="term" value="F:cobalt ion transmembrane transporter activity"/>
    <property type="evidence" value="ECO:0007669"/>
    <property type="project" value="UniProtKB-UniRule"/>
</dbReference>
<feature type="compositionally biased region" description="Basic residues" evidence="9">
    <location>
        <begin position="1"/>
        <end position="11"/>
    </location>
</feature>
<keyword evidence="4 8" id="KW-1003">Cell membrane</keyword>
<dbReference type="GO" id="GO:0000287">
    <property type="term" value="F:magnesium ion binding"/>
    <property type="evidence" value="ECO:0007669"/>
    <property type="project" value="TreeGrafter"/>
</dbReference>
<dbReference type="GO" id="GO:0005886">
    <property type="term" value="C:plasma membrane"/>
    <property type="evidence" value="ECO:0007669"/>
    <property type="project" value="UniProtKB-SubCell"/>
</dbReference>
<evidence type="ECO:0000256" key="2">
    <source>
        <dbReference type="ARBA" id="ARBA00009765"/>
    </source>
</evidence>
<dbReference type="InterPro" id="IPR045863">
    <property type="entry name" value="CorA_TM1_TM2"/>
</dbReference>
<dbReference type="InterPro" id="IPR045861">
    <property type="entry name" value="CorA_cytoplasmic_dom"/>
</dbReference>
<dbReference type="CDD" id="cd12828">
    <property type="entry name" value="TmCorA-like_1"/>
    <property type="match status" value="1"/>
</dbReference>
<dbReference type="AlphaFoldDB" id="A0A165LGS9"/>
<dbReference type="FunFam" id="1.20.58.340:FF:000012">
    <property type="entry name" value="Magnesium transport protein CorA"/>
    <property type="match status" value="1"/>
</dbReference>
<dbReference type="PANTHER" id="PTHR46494:SF1">
    <property type="entry name" value="CORA FAMILY METAL ION TRANSPORTER (EUROFUNG)"/>
    <property type="match status" value="1"/>
</dbReference>
<evidence type="ECO:0000256" key="3">
    <source>
        <dbReference type="ARBA" id="ARBA00022448"/>
    </source>
</evidence>
<keyword evidence="3 8" id="KW-0813">Transport</keyword>
<dbReference type="PANTHER" id="PTHR46494">
    <property type="entry name" value="CORA FAMILY METAL ION TRANSPORTER (EUROFUNG)"/>
    <property type="match status" value="1"/>
</dbReference>
<dbReference type="SUPFAM" id="SSF144083">
    <property type="entry name" value="Magnesium transport protein CorA, transmembrane region"/>
    <property type="match status" value="1"/>
</dbReference>
<evidence type="ECO:0000313" key="11">
    <source>
        <dbReference type="Proteomes" id="UP000076481"/>
    </source>
</evidence>
<keyword evidence="6 8" id="KW-1133">Transmembrane helix</keyword>
<dbReference type="Gene3D" id="3.30.460.20">
    <property type="entry name" value="CorA soluble domain-like"/>
    <property type="match status" value="1"/>
</dbReference>
<gene>
    <name evidence="8" type="primary">corA</name>
    <name evidence="10" type="ORF">A3K90_07320</name>
</gene>
<dbReference type="GO" id="GO:0015095">
    <property type="term" value="F:magnesium ion transmembrane transporter activity"/>
    <property type="evidence" value="ECO:0007669"/>
    <property type="project" value="UniProtKB-UniRule"/>
</dbReference>
<sequence length="375" mass="42845">MKHVQKKRRHSDRSTAGRRPMKKVMGSIAGTVGTAPGSLVHTGGRKMQDPVITVFSYNSESVRRATPGTIREAMALRREGEVFWVNIDGLHDVGLVEEAGTLFGLHPLTLEDILHTLQRPKIEDFDRYLFLVLKTLEFEGEERDVVEEQLGLVIGDGCVLSFREQPGRLYSALYERLENPGTNVRKKGADYLAYAIVDSVVDSYFTVLEQFENRIETLDDELTDTVGSGSLPAMYSLKKELILLRKSVWPLREIINSIGRDRYRVIDDDATRPFFRDILDNIVLVIETVETYRDIVIGMYDTWLAIANNRMNEIMKVLTIIATVFMPLSFIAGVYGMNFRYMPELGWQWGYFGVLGLMGSIFIGMIVFFRTRKWF</sequence>
<evidence type="ECO:0000256" key="9">
    <source>
        <dbReference type="SAM" id="MobiDB-lite"/>
    </source>
</evidence>
<dbReference type="Pfam" id="PF01544">
    <property type="entry name" value="CorA"/>
    <property type="match status" value="1"/>
</dbReference>
<keyword evidence="5 8" id="KW-0812">Transmembrane</keyword>
<dbReference type="Gene3D" id="1.20.58.340">
    <property type="entry name" value="Magnesium transport protein CorA, transmembrane region"/>
    <property type="match status" value="2"/>
</dbReference>
<proteinExistence type="inferred from homology"/>
<evidence type="ECO:0000256" key="5">
    <source>
        <dbReference type="ARBA" id="ARBA00022692"/>
    </source>
</evidence>
<dbReference type="GO" id="GO:0050897">
    <property type="term" value="F:cobalt ion binding"/>
    <property type="evidence" value="ECO:0007669"/>
    <property type="project" value="TreeGrafter"/>
</dbReference>
<feature type="transmembrane region" description="Helical" evidence="8">
    <location>
        <begin position="317"/>
        <end position="337"/>
    </location>
</feature>
<feature type="transmembrane region" description="Helical" evidence="8">
    <location>
        <begin position="349"/>
        <end position="369"/>
    </location>
</feature>
<dbReference type="Proteomes" id="UP000076481">
    <property type="component" value="Unassembled WGS sequence"/>
</dbReference>
<keyword evidence="8" id="KW-0460">Magnesium</keyword>
<name>A0A165LGS9_PELLU</name>
<evidence type="ECO:0000256" key="6">
    <source>
        <dbReference type="ARBA" id="ARBA00022989"/>
    </source>
</evidence>
<keyword evidence="7 8" id="KW-0472">Membrane</keyword>
<protein>
    <recommendedName>
        <fullName evidence="8">Magnesium transport protein CorA</fullName>
    </recommendedName>
</protein>
<reference evidence="10 11" key="1">
    <citation type="submission" date="2016-03" db="EMBL/GenBank/DDBJ databases">
        <title>Speciation and ecological success in dimly lit waters: horizontal gene transfer in a green sulfur bacteria bloom unveiled by metagenomic assembly.</title>
        <authorList>
            <person name="Llorens-Mares T."/>
            <person name="Liu Z."/>
            <person name="Allen L.Z."/>
            <person name="Rusch D.B."/>
            <person name="Craig M.T."/>
            <person name="Dupont C.L."/>
            <person name="Bryant D.A."/>
            <person name="Casamayor E.O."/>
        </authorList>
    </citation>
    <scope>NUCLEOTIDE SEQUENCE [LARGE SCALE GENOMIC DNA]</scope>
    <source>
        <strain evidence="10">CIII</strain>
    </source>
</reference>
<organism evidence="10 11">
    <name type="scientific">Pelodictyon luteolum</name>
    <dbReference type="NCBI Taxonomy" id="1100"/>
    <lineage>
        <taxon>Bacteria</taxon>
        <taxon>Pseudomonadati</taxon>
        <taxon>Chlorobiota</taxon>
        <taxon>Chlorobiia</taxon>
        <taxon>Chlorobiales</taxon>
        <taxon>Chlorobiaceae</taxon>
        <taxon>Chlorobium/Pelodictyon group</taxon>
        <taxon>Pelodictyon</taxon>
    </lineage>
</organism>
<dbReference type="SUPFAM" id="SSF143865">
    <property type="entry name" value="CorA soluble domain-like"/>
    <property type="match status" value="1"/>
</dbReference>
<comment type="similarity">
    <text evidence="2 8">Belongs to the CorA metal ion transporter (MIT) (TC 1.A.35) family.</text>
</comment>
<comment type="subcellular location">
    <subcellularLocation>
        <location evidence="1">Cell membrane</location>
        <topology evidence="1">Multi-pass membrane protein</topology>
    </subcellularLocation>
    <subcellularLocation>
        <location evidence="8">Membrane</location>
        <topology evidence="8">Multi-pass membrane protein</topology>
    </subcellularLocation>
</comment>
<dbReference type="NCBIfam" id="TIGR00383">
    <property type="entry name" value="corA"/>
    <property type="match status" value="1"/>
</dbReference>
<feature type="region of interest" description="Disordered" evidence="9">
    <location>
        <begin position="1"/>
        <end position="23"/>
    </location>
</feature>
<dbReference type="InterPro" id="IPR002523">
    <property type="entry name" value="MgTranspt_CorA/ZnTranspt_ZntB"/>
</dbReference>
<comment type="function">
    <text evidence="8">Mediates influx of magnesium ions.</text>
</comment>
<evidence type="ECO:0000256" key="4">
    <source>
        <dbReference type="ARBA" id="ARBA00022475"/>
    </source>
</evidence>
<evidence type="ECO:0000256" key="8">
    <source>
        <dbReference type="RuleBase" id="RU362010"/>
    </source>
</evidence>
<evidence type="ECO:0000313" key="10">
    <source>
        <dbReference type="EMBL" id="KZK74020.1"/>
    </source>
</evidence>